<organism evidence="1">
    <name type="scientific">Arundo donax</name>
    <name type="common">Giant reed</name>
    <name type="synonym">Donax arundinaceus</name>
    <dbReference type="NCBI Taxonomy" id="35708"/>
    <lineage>
        <taxon>Eukaryota</taxon>
        <taxon>Viridiplantae</taxon>
        <taxon>Streptophyta</taxon>
        <taxon>Embryophyta</taxon>
        <taxon>Tracheophyta</taxon>
        <taxon>Spermatophyta</taxon>
        <taxon>Magnoliopsida</taxon>
        <taxon>Liliopsida</taxon>
        <taxon>Poales</taxon>
        <taxon>Poaceae</taxon>
        <taxon>PACMAD clade</taxon>
        <taxon>Arundinoideae</taxon>
        <taxon>Arundineae</taxon>
        <taxon>Arundo</taxon>
    </lineage>
</organism>
<dbReference type="AlphaFoldDB" id="A0A0A9EE27"/>
<sequence length="38" mass="4163">MLVVYFDGIVKLRFIDLLSPSSLNLKKGHGEPGACNET</sequence>
<dbReference type="EMBL" id="GBRH01199569">
    <property type="protein sequence ID" value="JAD98326.1"/>
    <property type="molecule type" value="Transcribed_RNA"/>
</dbReference>
<accession>A0A0A9EE27</accession>
<reference evidence="1" key="2">
    <citation type="journal article" date="2015" name="Data Brief">
        <title>Shoot transcriptome of the giant reed, Arundo donax.</title>
        <authorList>
            <person name="Barrero R.A."/>
            <person name="Guerrero F.D."/>
            <person name="Moolhuijzen P."/>
            <person name="Goolsby J.A."/>
            <person name="Tidwell J."/>
            <person name="Bellgard S.E."/>
            <person name="Bellgard M.I."/>
        </authorList>
    </citation>
    <scope>NUCLEOTIDE SEQUENCE</scope>
    <source>
        <tissue evidence="1">Shoot tissue taken approximately 20 cm above the soil surface</tissue>
    </source>
</reference>
<evidence type="ECO:0000313" key="1">
    <source>
        <dbReference type="EMBL" id="JAD98326.1"/>
    </source>
</evidence>
<proteinExistence type="predicted"/>
<name>A0A0A9EE27_ARUDO</name>
<protein>
    <submittedName>
        <fullName evidence="1">Uncharacterized protein</fullName>
    </submittedName>
</protein>
<reference evidence="1" key="1">
    <citation type="submission" date="2014-09" db="EMBL/GenBank/DDBJ databases">
        <authorList>
            <person name="Magalhaes I.L.F."/>
            <person name="Oliveira U."/>
            <person name="Santos F.R."/>
            <person name="Vidigal T.H.D.A."/>
            <person name="Brescovit A.D."/>
            <person name="Santos A.J."/>
        </authorList>
    </citation>
    <scope>NUCLEOTIDE SEQUENCE</scope>
    <source>
        <tissue evidence="1">Shoot tissue taken approximately 20 cm above the soil surface</tissue>
    </source>
</reference>